<name>A0ABQ9ZQV0_9CRUS</name>
<dbReference type="EMBL" id="JAOYFB010000005">
    <property type="protein sequence ID" value="KAK4015304.1"/>
    <property type="molecule type" value="Genomic_DNA"/>
</dbReference>
<organism evidence="1 2">
    <name type="scientific">Daphnia magna</name>
    <dbReference type="NCBI Taxonomy" id="35525"/>
    <lineage>
        <taxon>Eukaryota</taxon>
        <taxon>Metazoa</taxon>
        <taxon>Ecdysozoa</taxon>
        <taxon>Arthropoda</taxon>
        <taxon>Crustacea</taxon>
        <taxon>Branchiopoda</taxon>
        <taxon>Diplostraca</taxon>
        <taxon>Cladocera</taxon>
        <taxon>Anomopoda</taxon>
        <taxon>Daphniidae</taxon>
        <taxon>Daphnia</taxon>
    </lineage>
</organism>
<sequence>MSTGYITEVERIEGDVIVPAVCKGPAISPPDVGAPIIPAVRLLLGNYQRRLRCYIYLVFIDNRRTQWSIEKGIPFIHSARGSV</sequence>
<dbReference type="Proteomes" id="UP001234178">
    <property type="component" value="Unassembled WGS sequence"/>
</dbReference>
<gene>
    <name evidence="1" type="ORF">OUZ56_030285</name>
</gene>
<proteinExistence type="predicted"/>
<accession>A0ABQ9ZQV0</accession>
<reference evidence="1 2" key="1">
    <citation type="journal article" date="2023" name="Nucleic Acids Res.">
        <title>The hologenome of Daphnia magna reveals possible DNA methylation and microbiome-mediated evolution of the host genome.</title>
        <authorList>
            <person name="Chaturvedi A."/>
            <person name="Li X."/>
            <person name="Dhandapani V."/>
            <person name="Marshall H."/>
            <person name="Kissane S."/>
            <person name="Cuenca-Cambronero M."/>
            <person name="Asole G."/>
            <person name="Calvet F."/>
            <person name="Ruiz-Romero M."/>
            <person name="Marangio P."/>
            <person name="Guigo R."/>
            <person name="Rago D."/>
            <person name="Mirbahai L."/>
            <person name="Eastwood N."/>
            <person name="Colbourne J.K."/>
            <person name="Zhou J."/>
            <person name="Mallon E."/>
            <person name="Orsini L."/>
        </authorList>
    </citation>
    <scope>NUCLEOTIDE SEQUENCE [LARGE SCALE GENOMIC DNA]</scope>
    <source>
        <strain evidence="1">LRV0_1</strain>
    </source>
</reference>
<keyword evidence="2" id="KW-1185">Reference proteome</keyword>
<evidence type="ECO:0000313" key="1">
    <source>
        <dbReference type="EMBL" id="KAK4015304.1"/>
    </source>
</evidence>
<protein>
    <submittedName>
        <fullName evidence="1">Uncharacterized protein</fullName>
    </submittedName>
</protein>
<evidence type="ECO:0000313" key="2">
    <source>
        <dbReference type="Proteomes" id="UP001234178"/>
    </source>
</evidence>
<comment type="caution">
    <text evidence="1">The sequence shown here is derived from an EMBL/GenBank/DDBJ whole genome shotgun (WGS) entry which is preliminary data.</text>
</comment>